<evidence type="ECO:0000313" key="3">
    <source>
        <dbReference type="Proteomes" id="UP000292507"/>
    </source>
</evidence>
<dbReference type="PROSITE" id="PS51257">
    <property type="entry name" value="PROKAR_LIPOPROTEIN"/>
    <property type="match status" value="1"/>
</dbReference>
<dbReference type="EMBL" id="SHKV01000001">
    <property type="protein sequence ID" value="RZU30674.1"/>
    <property type="molecule type" value="Genomic_DNA"/>
</dbReference>
<evidence type="ECO:0000256" key="1">
    <source>
        <dbReference type="SAM" id="SignalP"/>
    </source>
</evidence>
<evidence type="ECO:0000313" key="2">
    <source>
        <dbReference type="EMBL" id="RZU30674.1"/>
    </source>
</evidence>
<dbReference type="RefSeq" id="WP_104529710.1">
    <property type="nucleotide sequence ID" value="NZ_POQT01000032.1"/>
</dbReference>
<dbReference type="AlphaFoldDB" id="A0A4Q7Y2S1"/>
<feature type="chain" id="PRO_5038754107" evidence="1">
    <location>
        <begin position="30"/>
        <end position="334"/>
    </location>
</feature>
<name>A0A4Q7Y2S1_9ACTN</name>
<reference evidence="2 3" key="1">
    <citation type="submission" date="2019-02" db="EMBL/GenBank/DDBJ databases">
        <title>Sequencing the genomes of 1000 actinobacteria strains.</title>
        <authorList>
            <person name="Klenk H.-P."/>
        </authorList>
    </citation>
    <scope>NUCLEOTIDE SEQUENCE [LARGE SCALE GENOMIC DNA]</scope>
    <source>
        <strain evidence="2 3">DSM 44509</strain>
    </source>
</reference>
<feature type="signal peptide" evidence="1">
    <location>
        <begin position="1"/>
        <end position="29"/>
    </location>
</feature>
<protein>
    <submittedName>
        <fullName evidence="2">Uncharacterized protein</fullName>
    </submittedName>
</protein>
<sequence length="334" mass="36517">MRVRRAAAPLSALAALTLLLAGCAGSEDASGAPDDAHQESPLSKYFSAVYGGELSPEEQEERFAEEQRRTEELVAECMQAEGFEYTPATGSGGYYVSDGSEWRPDDREWVAQYGYGAVKSPFSEEPPPPEEEYLDPNAEYVASLSEPEQMAFYEALHGPMPTEEEMAEGGGEFEYDWTTAGCQGAAQHKVAGEDPSQSEEFRPLFDAINELYTDMASWPGMAELDAAWAACVDDAGHGGHADPMEAQTSIHDAMNALYEEGGMSEDGSMESGPDQVDMDALAEREIELALADLECREETDYRDRSAEITREVEEQFIEDHKAELDALVAAAEQN</sequence>
<dbReference type="OrthoDB" id="3403621at2"/>
<gene>
    <name evidence="2" type="ORF">BKA19_0296</name>
</gene>
<keyword evidence="1" id="KW-0732">Signal</keyword>
<comment type="caution">
    <text evidence="2">The sequence shown here is derived from an EMBL/GenBank/DDBJ whole genome shotgun (WGS) entry which is preliminary data.</text>
</comment>
<proteinExistence type="predicted"/>
<organism evidence="2 3">
    <name type="scientific">Blastococcus saxobsidens</name>
    <dbReference type="NCBI Taxonomy" id="138336"/>
    <lineage>
        <taxon>Bacteria</taxon>
        <taxon>Bacillati</taxon>
        <taxon>Actinomycetota</taxon>
        <taxon>Actinomycetes</taxon>
        <taxon>Geodermatophilales</taxon>
        <taxon>Geodermatophilaceae</taxon>
        <taxon>Blastococcus</taxon>
    </lineage>
</organism>
<accession>A0A4Q7Y2S1</accession>
<dbReference type="Proteomes" id="UP000292507">
    <property type="component" value="Unassembled WGS sequence"/>
</dbReference>
<keyword evidence="3" id="KW-1185">Reference proteome</keyword>